<protein>
    <submittedName>
        <fullName evidence="1">Uncharacterized protein</fullName>
    </submittedName>
</protein>
<accession>A0A3R6V3C8</accession>
<keyword evidence="2" id="KW-1185">Reference proteome</keyword>
<comment type="caution">
    <text evidence="1">The sequence shown here is derived from an EMBL/GenBank/DDBJ whole genome shotgun (WGS) entry which is preliminary data.</text>
</comment>
<dbReference type="InterPro" id="IPR049419">
    <property type="entry name" value="Reelin_subrepeat-B"/>
</dbReference>
<dbReference type="EMBL" id="QUSY01002629">
    <property type="protein sequence ID" value="RHY20480.1"/>
    <property type="molecule type" value="Genomic_DNA"/>
</dbReference>
<dbReference type="Proteomes" id="UP000285060">
    <property type="component" value="Unassembled WGS sequence"/>
</dbReference>
<evidence type="ECO:0000313" key="1">
    <source>
        <dbReference type="EMBL" id="RHY20480.1"/>
    </source>
</evidence>
<evidence type="ECO:0000313" key="2">
    <source>
        <dbReference type="Proteomes" id="UP000285060"/>
    </source>
</evidence>
<organism evidence="1 2">
    <name type="scientific">Aphanomyces invadans</name>
    <dbReference type="NCBI Taxonomy" id="157072"/>
    <lineage>
        <taxon>Eukaryota</taxon>
        <taxon>Sar</taxon>
        <taxon>Stramenopiles</taxon>
        <taxon>Oomycota</taxon>
        <taxon>Saprolegniomycetes</taxon>
        <taxon>Saprolegniales</taxon>
        <taxon>Verrucalvaceae</taxon>
        <taxon>Aphanomyces</taxon>
    </lineage>
</organism>
<gene>
    <name evidence="1" type="ORF">DYB32_010025</name>
</gene>
<proteinExistence type="predicted"/>
<dbReference type="AlphaFoldDB" id="A0A3R6V3C8"/>
<dbReference type="Pfam" id="PF21471">
    <property type="entry name" value="Reelin_subrepeat-B"/>
    <property type="match status" value="1"/>
</dbReference>
<dbReference type="VEuPathDB" id="FungiDB:H310_06979"/>
<sequence length="703" mass="74262">MFSPSTLVGGAQTLSLAIQGGGTATGEYTIQYVSTSTNETLYASQITVVPPPVAYAVHEPAWTGTTLASDTFDTLPFGAIPNATTSFWRQVDHGFASDACNALYFTHLGKRAAATTPFDLKGIDAQLSFAYIYGHRANPTYDAWGNNTLSCELVQAGAEVAVEMSIDNGTTWQPLVVLALPPTPTSTMQTTSLPLTSPSSVSMSGATAAGSVTSSFRWIQHTHTSTRDSSTLWRVGEAAKATAIGRRVCPSKVFRQPFKYIRREVNRDAAPASVGTAFVTLRPHERVVGVACCGTTYCNDSAPVVYGPVDASCARPTLATRCSTTAMRTIVATLTPGTSGGIVKYATSASDALTCSDAWPTYTAPLELSPATMAATTVVVKALTCVDGLKASDSLVTTVAVDMCCAGALTFPSSLPDQPCSHVLLFRDDFAACNITKWTKHTTQYGGDNINGGVHSDNVQCLANSADFSGASALALIVNGDRYPGTAPVGVRVQSDGSVATFQLKSCSAFGVATEVWALDILGIQSAVAAPSTLPFADLWRAALEQARTSPILHFSHGSAITDNRVHTFVLQWNRIEGRANVYRDGQLIRKLRSLPSSPDATPLTFHAYVPNAWAGEPRFTSCSTQIANVQVVNVETAANRWCDWEDEAPVSCTSDAACTQWMAGACLMPVASAVCVNKACAFALHPQFASPAVQAATAYRST</sequence>
<reference evidence="1 2" key="1">
    <citation type="submission" date="2018-08" db="EMBL/GenBank/DDBJ databases">
        <title>Aphanomyces genome sequencing and annotation.</title>
        <authorList>
            <person name="Minardi D."/>
            <person name="Oidtmann B."/>
            <person name="Van Der Giezen M."/>
            <person name="Studholme D.J."/>
        </authorList>
    </citation>
    <scope>NUCLEOTIDE SEQUENCE [LARGE SCALE GENOMIC DNA]</scope>
    <source>
        <strain evidence="1 2">NJM0002</strain>
    </source>
</reference>
<dbReference type="Gene3D" id="2.60.120.260">
    <property type="entry name" value="Galactose-binding domain-like"/>
    <property type="match status" value="1"/>
</dbReference>
<name>A0A3R6V3C8_9STRA</name>